<dbReference type="InterPro" id="IPR027417">
    <property type="entry name" value="P-loop_NTPase"/>
</dbReference>
<dbReference type="Proteomes" id="UP000647491">
    <property type="component" value="Unassembled WGS sequence"/>
</dbReference>
<feature type="domain" description="ATP synthase A/B type C-terminal" evidence="11">
    <location>
        <begin position="443"/>
        <end position="530"/>
    </location>
</feature>
<name>A0ABR7NV37_9FIRM</name>
<dbReference type="Pfam" id="PF02874">
    <property type="entry name" value="ATP-synt_ab_N"/>
    <property type="match status" value="1"/>
</dbReference>
<dbReference type="NCBIfam" id="NF003220">
    <property type="entry name" value="PRK04192.1"/>
    <property type="match status" value="1"/>
</dbReference>
<dbReference type="Pfam" id="PF16886">
    <property type="entry name" value="ATP-synt_ab_Xtn"/>
    <property type="match status" value="1"/>
</dbReference>
<dbReference type="InterPro" id="IPR024034">
    <property type="entry name" value="ATPase_F1/V1_b/a_C"/>
</dbReference>
<keyword evidence="2 7" id="KW-0813">Transport</keyword>
<dbReference type="Pfam" id="PF00006">
    <property type="entry name" value="ATP-synt_ab"/>
    <property type="match status" value="1"/>
</dbReference>
<dbReference type="PANTHER" id="PTHR43607">
    <property type="entry name" value="V-TYPE PROTON ATPASE CATALYTIC SUBUNIT A"/>
    <property type="match status" value="1"/>
</dbReference>
<dbReference type="RefSeq" id="WP_215654449.1">
    <property type="nucleotide sequence ID" value="NZ_JACRTJ010000019.1"/>
</dbReference>
<dbReference type="EC" id="7.1.2.2" evidence="7"/>
<feature type="domain" description="ATPsynthase alpha/beta subunit barrel-sandwich" evidence="10">
    <location>
        <begin position="110"/>
        <end position="196"/>
    </location>
</feature>
<evidence type="ECO:0000256" key="2">
    <source>
        <dbReference type="ARBA" id="ARBA00022448"/>
    </source>
</evidence>
<dbReference type="CDD" id="cd01134">
    <property type="entry name" value="V_A-ATPase_A"/>
    <property type="match status" value="1"/>
</dbReference>
<comment type="similarity">
    <text evidence="1 7">Belongs to the ATPase alpha/beta chains family.</text>
</comment>
<feature type="binding site" evidence="7">
    <location>
        <begin position="234"/>
        <end position="241"/>
    </location>
    <ligand>
        <name>ATP</name>
        <dbReference type="ChEBI" id="CHEBI:30616"/>
    </ligand>
</feature>
<keyword evidence="3 7" id="KW-0547">Nucleotide-binding</keyword>
<keyword evidence="7" id="KW-0375">Hydrogen ion transport</keyword>
<feature type="domain" description="ATPase F1/V1/A1 complex alpha/beta subunit N-terminal" evidence="9">
    <location>
        <begin position="7"/>
        <end position="69"/>
    </location>
</feature>
<evidence type="ECO:0000259" key="11">
    <source>
        <dbReference type="Pfam" id="PF22919"/>
    </source>
</evidence>
<dbReference type="Pfam" id="PF22919">
    <property type="entry name" value="ATP-synt_VA_C"/>
    <property type="match status" value="1"/>
</dbReference>
<evidence type="ECO:0000256" key="4">
    <source>
        <dbReference type="ARBA" id="ARBA00022840"/>
    </source>
</evidence>
<protein>
    <recommendedName>
        <fullName evidence="7">V-type ATP synthase alpha chain</fullName>
        <ecNumber evidence="7">7.1.2.2</ecNumber>
    </recommendedName>
    <alternativeName>
        <fullName evidence="7">V-ATPase subunit A</fullName>
    </alternativeName>
</protein>
<evidence type="ECO:0000259" key="10">
    <source>
        <dbReference type="Pfam" id="PF16886"/>
    </source>
</evidence>
<dbReference type="Gene3D" id="1.10.1140.10">
    <property type="entry name" value="Bovine Mitochondrial F1-atpase, Atp Synthase Beta Chain, Chain D, domain 3"/>
    <property type="match status" value="1"/>
</dbReference>
<dbReference type="InterPro" id="IPR031686">
    <property type="entry name" value="ATP-synth_a_Xtn"/>
</dbReference>
<dbReference type="PANTHER" id="PTHR43607:SF1">
    <property type="entry name" value="H(+)-TRANSPORTING TWO-SECTOR ATPASE"/>
    <property type="match status" value="1"/>
</dbReference>
<keyword evidence="4 7" id="KW-0067">ATP-binding</keyword>
<evidence type="ECO:0000256" key="6">
    <source>
        <dbReference type="ARBA" id="ARBA00023065"/>
    </source>
</evidence>
<organism evidence="12 13">
    <name type="scientific">Enterocloster hominis</name>
    <name type="common">ex Liu et al. 2021</name>
    <dbReference type="NCBI Taxonomy" id="2763663"/>
    <lineage>
        <taxon>Bacteria</taxon>
        <taxon>Bacillati</taxon>
        <taxon>Bacillota</taxon>
        <taxon>Clostridia</taxon>
        <taxon>Lachnospirales</taxon>
        <taxon>Lachnospiraceae</taxon>
        <taxon>Enterocloster</taxon>
    </lineage>
</organism>
<evidence type="ECO:0000313" key="13">
    <source>
        <dbReference type="Proteomes" id="UP000647491"/>
    </source>
</evidence>
<accession>A0ABR7NV37</accession>
<keyword evidence="7" id="KW-0066">ATP synthesis</keyword>
<keyword evidence="13" id="KW-1185">Reference proteome</keyword>
<dbReference type="SUPFAM" id="SSF52540">
    <property type="entry name" value="P-loop containing nucleoside triphosphate hydrolases"/>
    <property type="match status" value="1"/>
</dbReference>
<dbReference type="Gene3D" id="2.40.50.100">
    <property type="match status" value="1"/>
</dbReference>
<evidence type="ECO:0000313" key="12">
    <source>
        <dbReference type="EMBL" id="MBC8599456.1"/>
    </source>
</evidence>
<evidence type="ECO:0000256" key="7">
    <source>
        <dbReference type="HAMAP-Rule" id="MF_00309"/>
    </source>
</evidence>
<evidence type="ECO:0000256" key="1">
    <source>
        <dbReference type="ARBA" id="ARBA00008936"/>
    </source>
</evidence>
<gene>
    <name evidence="7" type="primary">atpA</name>
    <name evidence="12" type="ORF">H8708_09505</name>
</gene>
<evidence type="ECO:0000259" key="8">
    <source>
        <dbReference type="Pfam" id="PF00006"/>
    </source>
</evidence>
<dbReference type="InterPro" id="IPR004100">
    <property type="entry name" value="ATPase_F1/V1/A1_a/bsu_N"/>
</dbReference>
<feature type="domain" description="ATPase F1/V1/A1 complex alpha/beta subunit nucleotide-binding" evidence="8">
    <location>
        <begin position="214"/>
        <end position="435"/>
    </location>
</feature>
<keyword evidence="5 7" id="KW-1278">Translocase</keyword>
<dbReference type="EMBL" id="JACRTJ010000019">
    <property type="protein sequence ID" value="MBC8599456.1"/>
    <property type="molecule type" value="Genomic_DNA"/>
</dbReference>
<dbReference type="Gene3D" id="2.40.30.20">
    <property type="match status" value="1"/>
</dbReference>
<evidence type="ECO:0000256" key="5">
    <source>
        <dbReference type="ARBA" id="ARBA00022967"/>
    </source>
</evidence>
<dbReference type="InterPro" id="IPR055190">
    <property type="entry name" value="ATP-synt_VA_C"/>
</dbReference>
<dbReference type="SUPFAM" id="SSF50615">
    <property type="entry name" value="N-terminal domain of alpha and beta subunits of F1 ATP synthase"/>
    <property type="match status" value="1"/>
</dbReference>
<dbReference type="HAMAP" id="MF_00309">
    <property type="entry name" value="ATP_synth_A_arch"/>
    <property type="match status" value="1"/>
</dbReference>
<dbReference type="SUPFAM" id="SSF47917">
    <property type="entry name" value="C-terminal domain of alpha and beta subunits of F1 ATP synthase"/>
    <property type="match status" value="1"/>
</dbReference>
<dbReference type="InterPro" id="IPR000194">
    <property type="entry name" value="ATPase_F1/V1/A1_a/bsu_nucl-bd"/>
</dbReference>
<dbReference type="InterPro" id="IPR023366">
    <property type="entry name" value="ATP_synth_asu-like_sf"/>
</dbReference>
<evidence type="ECO:0000256" key="3">
    <source>
        <dbReference type="ARBA" id="ARBA00022741"/>
    </source>
</evidence>
<keyword evidence="6 7" id="KW-0406">Ion transport</keyword>
<comment type="catalytic activity">
    <reaction evidence="7">
        <text>ATP + H2O + 4 H(+)(in) = ADP + phosphate + 5 H(+)(out)</text>
        <dbReference type="Rhea" id="RHEA:57720"/>
        <dbReference type="ChEBI" id="CHEBI:15377"/>
        <dbReference type="ChEBI" id="CHEBI:15378"/>
        <dbReference type="ChEBI" id="CHEBI:30616"/>
        <dbReference type="ChEBI" id="CHEBI:43474"/>
        <dbReference type="ChEBI" id="CHEBI:456216"/>
        <dbReference type="EC" id="7.1.2.2"/>
    </reaction>
</comment>
<comment type="caution">
    <text evidence="12">The sequence shown here is derived from an EMBL/GenBank/DDBJ whole genome shotgun (WGS) entry which is preliminary data.</text>
</comment>
<dbReference type="Gene3D" id="3.40.50.300">
    <property type="entry name" value="P-loop containing nucleotide triphosphate hydrolases"/>
    <property type="match status" value="1"/>
</dbReference>
<dbReference type="InterPro" id="IPR036121">
    <property type="entry name" value="ATPase_F1/V1/A1_a/bsu_N_sf"/>
</dbReference>
<dbReference type="CDD" id="cd18111">
    <property type="entry name" value="ATP-synt_V_A-type_alpha_C"/>
    <property type="match status" value="1"/>
</dbReference>
<sequence length="588" mass="65653">MTAQGNIYGINGPIIYLKGDSGFQMNEMVYVGTGRLVGEVIGLTSERTTIEVYEETTGLKPGEPVAGTGAPVSATLAPGILTSIFDGIERPLNAIQKESGCYIDRGIHADSLDTKKKWHAHMTVKKGDRLYPGAVIAEVPETRAITHKVMVPPDMEGFVLSVAEDGDYTIEEPLVTIQKKDGSEAILSMTQKWPIRVPRPVSRRYPASRPLITGQRIVDTLFPLAKGGTAAIPGGFGTGKTMMQHQIAKWSDADIIIYIGCGERGNEMTQVLEEFSQLDDPRTGNPLMERTTLIANTSNMPVAAREASLYSGLTLAEYYRDMGYHVAIMADSTSRWAEALRELSGRLEEMPAEEGFPAYLASRLSQFYERAGMVQNLNGSEGSVSIIGAVSPQGGDFSEPVTQNTKRFVRCFWGLDKNLAYARHFPAIQWLTSYSEYLTDLSGWYETNVDKSFVEYRNRLVMLLNQESSLMEIVKLIGSDVLPDDQKLVLEIARVIRLGFLQQNAFHKDDTCVPLKKQFKMMEIILYLYEKCRALISMGMPVSVLKEEKIFERVIAIRYDVPNDRPDMFDGYKKQIDDFYNSVMERNA</sequence>
<reference evidence="12 13" key="1">
    <citation type="submission" date="2020-08" db="EMBL/GenBank/DDBJ databases">
        <title>Genome public.</title>
        <authorList>
            <person name="Liu C."/>
            <person name="Sun Q."/>
        </authorList>
    </citation>
    <scope>NUCLEOTIDE SEQUENCE [LARGE SCALE GENOMIC DNA]</scope>
    <source>
        <strain evidence="12 13">BX10</strain>
    </source>
</reference>
<dbReference type="InterPro" id="IPR022878">
    <property type="entry name" value="V-ATPase_asu"/>
</dbReference>
<evidence type="ECO:0000259" key="9">
    <source>
        <dbReference type="Pfam" id="PF02874"/>
    </source>
</evidence>
<proteinExistence type="inferred from homology"/>
<comment type="function">
    <text evidence="7">Produces ATP from ADP in the presence of a proton gradient across the membrane. The V-type alpha chain is a catalytic subunit.</text>
</comment>